<dbReference type="Gene3D" id="3.30.420.40">
    <property type="match status" value="1"/>
</dbReference>
<comment type="caution">
    <text evidence="3">The sequence shown here is derived from an EMBL/GenBank/DDBJ whole genome shotgun (WGS) entry which is preliminary data.</text>
</comment>
<dbReference type="OrthoDB" id="9809995at2"/>
<evidence type="ECO:0000313" key="4">
    <source>
        <dbReference type="Proteomes" id="UP000216451"/>
    </source>
</evidence>
<sequence length="314" mass="33389">MNATREENVVNHNSTSHDSSAPTLVIDTSFGSTVGIVGQEPISEHDSRSHVEHLEPNINEAVSRAGLTVSDIATIVVGIGPAPFTGLRAGIVTAKALAFATGASLIGQNVLEPEAFWMANQRFTVPDGLTSHNDADDSPLQESDDIDNVDAATHLVLAVNDARRKQLYFALYQVAPALLELSGPAQSSTESADQSTKLLKSINTSMPIDIDYPDNIVARVNTYIADIAHESGDNIKLDVMGHGIERYAAILQGIAHIHSMHDGSLLEAGSSGMQTFAGLALAHRAHGDDIAANPLYVRRPDVQVPSPLKRVVNA</sequence>
<proteinExistence type="predicted"/>
<dbReference type="AlphaFoldDB" id="A0A261G642"/>
<organism evidence="3 4">
    <name type="scientific">Bifidobacterium aquikefiri</name>
    <dbReference type="NCBI Taxonomy" id="1653207"/>
    <lineage>
        <taxon>Bacteria</taxon>
        <taxon>Bacillati</taxon>
        <taxon>Actinomycetota</taxon>
        <taxon>Actinomycetes</taxon>
        <taxon>Bifidobacteriales</taxon>
        <taxon>Bifidobacteriaceae</taxon>
        <taxon>Bifidobacterium</taxon>
    </lineage>
</organism>
<dbReference type="Pfam" id="PF00814">
    <property type="entry name" value="TsaD"/>
    <property type="match status" value="1"/>
</dbReference>
<dbReference type="NCBIfam" id="TIGR03725">
    <property type="entry name" value="T6A_YeaZ"/>
    <property type="match status" value="1"/>
</dbReference>
<protein>
    <submittedName>
        <fullName evidence="3">tRNA threonylcarbamoyladenosine biosynthesis protein TsaB</fullName>
    </submittedName>
</protein>
<dbReference type="InterPro" id="IPR000905">
    <property type="entry name" value="Gcp-like_dom"/>
</dbReference>
<dbReference type="Proteomes" id="UP000216451">
    <property type="component" value="Unassembled WGS sequence"/>
</dbReference>
<dbReference type="RefSeq" id="WP_094693278.1">
    <property type="nucleotide sequence ID" value="NZ_CALENZ010000014.1"/>
</dbReference>
<dbReference type="GO" id="GO:0002949">
    <property type="term" value="P:tRNA threonylcarbamoyladenosine modification"/>
    <property type="evidence" value="ECO:0007669"/>
    <property type="project" value="InterPro"/>
</dbReference>
<accession>A0A261G642</accession>
<evidence type="ECO:0000256" key="1">
    <source>
        <dbReference type="SAM" id="MobiDB-lite"/>
    </source>
</evidence>
<feature type="region of interest" description="Disordered" evidence="1">
    <location>
        <begin position="1"/>
        <end position="23"/>
    </location>
</feature>
<feature type="compositionally biased region" description="Polar residues" evidence="1">
    <location>
        <begin position="10"/>
        <end position="22"/>
    </location>
</feature>
<dbReference type="InterPro" id="IPR043129">
    <property type="entry name" value="ATPase_NBD"/>
</dbReference>
<dbReference type="GeneID" id="98295645"/>
<keyword evidence="4" id="KW-1185">Reference proteome</keyword>
<dbReference type="EMBL" id="MWXA01000005">
    <property type="protein sequence ID" value="OZG66907.1"/>
    <property type="molecule type" value="Genomic_DNA"/>
</dbReference>
<feature type="domain" description="Gcp-like" evidence="2">
    <location>
        <begin position="46"/>
        <end position="112"/>
    </location>
</feature>
<name>A0A261G642_9BIFI</name>
<reference evidence="3 4" key="1">
    <citation type="journal article" date="2017" name="BMC Genomics">
        <title>Comparative genomic and phylogenomic analyses of the Bifidobacteriaceae family.</title>
        <authorList>
            <person name="Lugli G.A."/>
            <person name="Milani C."/>
            <person name="Turroni F."/>
            <person name="Duranti S."/>
            <person name="Mancabelli L."/>
            <person name="Mangifesta M."/>
            <person name="Ferrario C."/>
            <person name="Modesto M."/>
            <person name="Mattarelli P."/>
            <person name="Jiri K."/>
            <person name="van Sinderen D."/>
            <person name="Ventura M."/>
        </authorList>
    </citation>
    <scope>NUCLEOTIDE SEQUENCE [LARGE SCALE GENOMIC DNA]</scope>
    <source>
        <strain evidence="3 4">LMG 28769</strain>
    </source>
</reference>
<gene>
    <name evidence="3" type="ORF">BAQU_0979</name>
</gene>
<dbReference type="SUPFAM" id="SSF53067">
    <property type="entry name" value="Actin-like ATPase domain"/>
    <property type="match status" value="1"/>
</dbReference>
<evidence type="ECO:0000313" key="3">
    <source>
        <dbReference type="EMBL" id="OZG66907.1"/>
    </source>
</evidence>
<dbReference type="InterPro" id="IPR022496">
    <property type="entry name" value="T6A_TsaB"/>
</dbReference>
<evidence type="ECO:0000259" key="2">
    <source>
        <dbReference type="Pfam" id="PF00814"/>
    </source>
</evidence>